<name>A0AA47M327_MERPO</name>
<evidence type="ECO:0000256" key="1">
    <source>
        <dbReference type="SAM" id="MobiDB-lite"/>
    </source>
</evidence>
<organism evidence="2 3">
    <name type="scientific">Merluccius polli</name>
    <name type="common">Benguela hake</name>
    <name type="synonym">Merluccius cadenati</name>
    <dbReference type="NCBI Taxonomy" id="89951"/>
    <lineage>
        <taxon>Eukaryota</taxon>
        <taxon>Metazoa</taxon>
        <taxon>Chordata</taxon>
        <taxon>Craniata</taxon>
        <taxon>Vertebrata</taxon>
        <taxon>Euteleostomi</taxon>
        <taxon>Actinopterygii</taxon>
        <taxon>Neopterygii</taxon>
        <taxon>Teleostei</taxon>
        <taxon>Neoteleostei</taxon>
        <taxon>Acanthomorphata</taxon>
        <taxon>Zeiogadaria</taxon>
        <taxon>Gadariae</taxon>
        <taxon>Gadiformes</taxon>
        <taxon>Gadoidei</taxon>
        <taxon>Merlucciidae</taxon>
        <taxon>Merluccius</taxon>
    </lineage>
</organism>
<accession>A0AA47M327</accession>
<reference evidence="2" key="1">
    <citation type="journal article" date="2023" name="Front. Mar. Sci.">
        <title>A new Merluccius polli reference genome to investigate the effects of global change in West African waters.</title>
        <authorList>
            <person name="Mateo J.L."/>
            <person name="Blanco-Fernandez C."/>
            <person name="Garcia-Vazquez E."/>
            <person name="Machado-Schiaffino G."/>
        </authorList>
    </citation>
    <scope>NUCLEOTIDE SEQUENCE</scope>
    <source>
        <strain evidence="2">C29</strain>
        <tissue evidence="2">Fin</tissue>
    </source>
</reference>
<proteinExistence type="predicted"/>
<dbReference type="Proteomes" id="UP001174136">
    <property type="component" value="Unassembled WGS sequence"/>
</dbReference>
<gene>
    <name evidence="2" type="ORF">N1851_032389</name>
</gene>
<dbReference type="EMBL" id="JAOPHQ010006154">
    <property type="protein sequence ID" value="KAK0132720.1"/>
    <property type="molecule type" value="Genomic_DNA"/>
</dbReference>
<keyword evidence="3" id="KW-1185">Reference proteome</keyword>
<dbReference type="AlphaFoldDB" id="A0AA47M327"/>
<evidence type="ECO:0000313" key="3">
    <source>
        <dbReference type="Proteomes" id="UP001174136"/>
    </source>
</evidence>
<evidence type="ECO:0000313" key="2">
    <source>
        <dbReference type="EMBL" id="KAK0132720.1"/>
    </source>
</evidence>
<sequence>MSVIRFPCRHLKSGGGDTRLHTEVKVVPGTHQDQLPVSQILNVPQLQGAAWRGEPGRGSNTLPVRSLHYVPQRRHQVLSKLIHAEWSSGPRVQCLGLGLVPGLGPGLVGRRTHGVYRGAQTWRTTAVTHTDQKCSPPNCFIFLSDTSALALGRHSSVSARPWMDSLDPETLYLSPEQHGQPGQAQPELSLLAPEGANMGG</sequence>
<feature type="region of interest" description="Disordered" evidence="1">
    <location>
        <begin position="171"/>
        <end position="200"/>
    </location>
</feature>
<comment type="caution">
    <text evidence="2">The sequence shown here is derived from an EMBL/GenBank/DDBJ whole genome shotgun (WGS) entry which is preliminary data.</text>
</comment>
<protein>
    <submittedName>
        <fullName evidence="2">Uncharacterized protein</fullName>
    </submittedName>
</protein>